<dbReference type="SUPFAM" id="SSF50494">
    <property type="entry name" value="Trypsin-like serine proteases"/>
    <property type="match status" value="1"/>
</dbReference>
<dbReference type="InterPro" id="IPR007111">
    <property type="entry name" value="NACHT_NTPase"/>
</dbReference>
<dbReference type="PANTHER" id="PTHR46844:SF1">
    <property type="entry name" value="SLR5058 PROTEIN"/>
    <property type="match status" value="1"/>
</dbReference>
<gene>
    <name evidence="2" type="ORF">F9278_20705</name>
</gene>
<dbReference type="RefSeq" id="WP_152169689.1">
    <property type="nucleotide sequence ID" value="NZ_CP045096.1"/>
</dbReference>
<evidence type="ECO:0000313" key="2">
    <source>
        <dbReference type="EMBL" id="QFQ98220.1"/>
    </source>
</evidence>
<sequence length="1099" mass="120055">MSTVRHPSRAHLVAVTTVDDEVRGSGYLLGSRLVLTAGHVVTAVGGGEMRVCRMQTLRGASARVLRTEGDVALLLLAEELADPGELGDVEISTLAADARFEDCAALGLPAVMTRVAAGVTLLEPSFHIASNSAESHGYLSLELVGHPPEGAAPWSGMSGAPVFHAGRWLVGVVLRDSAGWGHARLEAAPLGAFFEAVPELDALFGVAQPVPRQELQQALRQVAPLVTESDARDAVFLDAYRREVVRRYGHIQLFGLGLRGLDDEIGIEHAYVSLRAGLPAPGWLSSGSTTPDQARPVEHLIPKNTRLLLRGDPGAGKSTLLEWLAVSMARGSCRGPLRSFNHRVPFLLRLRDMYAPRWKKVEGLDGIPPEPERFLDFNRMAVGFVPPDGWARRMLAQERALLLVDGLDEVLESHRDGVIDWISRLLRDHPQLHIIVTGRPEAVRDWPPPQRLGFAELKLLELNGPQRAELIRKWHEAAAVGVRSARFGDEERERRISRLTDLETALVRHIDGSGDLAVLAATPLLCAVLCKLHEVHGARLPRFRQELYARTINMMLGLRDEEREVPDPLPHLDVDQRRAILSWIAGYLTTEGEREITLQRFDEKVEERLRSLGRDADTYTAEEIREALRKRSGLLVAPSEDSLRFSHRTFQDYLAATDMVAKRAFGQLAGHAGDETWGDVLRFAMSQCNLADTGEFVAQFRRKLRLVTDRKLRTRMRLAAGQCIPYAVQMAERDRRTLASGVAKVFCAVAKRDFVSHVWLQQVAEAGPDLLSVLERDYNWDSGFLAVAGVNLAGVVGGPEAIRFLARIPGGQKRQALSHLLVQEWTNIPGAEYANEVLAGLRVSVLRIDAAEQLDYGQALGRVNTLMIRTAAPIDAVAAFADEHSVQALVLSAAPQGGASLAVLTTLSALSALAVGTTVLGAVSSYFEDPSFHELARSHNEVRCTTPALPNVIDLTLSAMPDNWSLGAAGWTRLTHLGLVGGAAACGMTELGDLPALTHLFVASAHEYAIPRQLAHPGVTHVGVVSVGESWELDLAHLSTAFPSLAELTVNASVDSRQIIDLTHLDSIPRLKVRLFGFEPGDDRLRGVDAFPVDRISWT</sequence>
<dbReference type="SUPFAM" id="SSF52540">
    <property type="entry name" value="P-loop containing nucleoside triphosphate hydrolases"/>
    <property type="match status" value="1"/>
</dbReference>
<proteinExistence type="predicted"/>
<organism evidence="2 3">
    <name type="scientific">Streptomyces phaeolivaceus</name>
    <dbReference type="NCBI Taxonomy" id="2653200"/>
    <lineage>
        <taxon>Bacteria</taxon>
        <taxon>Bacillati</taxon>
        <taxon>Actinomycetota</taxon>
        <taxon>Actinomycetes</taxon>
        <taxon>Kitasatosporales</taxon>
        <taxon>Streptomycetaceae</taxon>
        <taxon>Streptomyces</taxon>
    </lineage>
</organism>
<evidence type="ECO:0000313" key="3">
    <source>
        <dbReference type="Proteomes" id="UP000327294"/>
    </source>
</evidence>
<dbReference type="EMBL" id="CP045096">
    <property type="protein sequence ID" value="QFQ98220.1"/>
    <property type="molecule type" value="Genomic_DNA"/>
</dbReference>
<dbReference type="KEGG" id="sphv:F9278_20705"/>
<dbReference type="AlphaFoldDB" id="A0A5P8K5D4"/>
<evidence type="ECO:0000259" key="1">
    <source>
        <dbReference type="PROSITE" id="PS50837"/>
    </source>
</evidence>
<dbReference type="Gene3D" id="3.40.50.300">
    <property type="entry name" value="P-loop containing nucleotide triphosphate hydrolases"/>
    <property type="match status" value="1"/>
</dbReference>
<dbReference type="InterPro" id="IPR027417">
    <property type="entry name" value="P-loop_NTPase"/>
</dbReference>
<dbReference type="PROSITE" id="PS50837">
    <property type="entry name" value="NACHT"/>
    <property type="match status" value="1"/>
</dbReference>
<feature type="domain" description="NACHT" evidence="1">
    <location>
        <begin position="305"/>
        <end position="661"/>
    </location>
</feature>
<accession>A0A5P8K5D4</accession>
<dbReference type="Proteomes" id="UP000327294">
    <property type="component" value="Chromosome"/>
</dbReference>
<dbReference type="InterPro" id="IPR009003">
    <property type="entry name" value="Peptidase_S1_PA"/>
</dbReference>
<dbReference type="PANTHER" id="PTHR46844">
    <property type="entry name" value="SLR5058 PROTEIN"/>
    <property type="match status" value="1"/>
</dbReference>
<name>A0A5P8K5D4_9ACTN</name>
<reference evidence="2 3" key="1">
    <citation type="submission" date="2019-10" db="EMBL/GenBank/DDBJ databases">
        <title>Streptomyces sp. strain GY16 isolated from leaves of Broussonetia papyrifera.</title>
        <authorList>
            <person name="Mo P."/>
        </authorList>
    </citation>
    <scope>NUCLEOTIDE SEQUENCE [LARGE SCALE GENOMIC DNA]</scope>
    <source>
        <strain evidence="2 3">GY16</strain>
    </source>
</reference>
<protein>
    <submittedName>
        <fullName evidence="2">NACHT domain-containing protein</fullName>
    </submittedName>
</protein>
<dbReference type="Pfam" id="PF05729">
    <property type="entry name" value="NACHT"/>
    <property type="match status" value="1"/>
</dbReference>
<keyword evidence="3" id="KW-1185">Reference proteome</keyword>